<reference evidence="2" key="1">
    <citation type="journal article" date="2014" name="Nat. Commun.">
        <title>The rainbow trout genome provides novel insights into evolution after whole-genome duplication in vertebrates.</title>
        <authorList>
            <person name="Berthelot C."/>
            <person name="Brunet F."/>
            <person name="Chalopin D."/>
            <person name="Juanchich A."/>
            <person name="Bernard M."/>
            <person name="Noel B."/>
            <person name="Bento P."/>
            <person name="Da Silva C."/>
            <person name="Labadie K."/>
            <person name="Alberti A."/>
            <person name="Aury J.M."/>
            <person name="Louis A."/>
            <person name="Dehais P."/>
            <person name="Bardou P."/>
            <person name="Montfort J."/>
            <person name="Klopp C."/>
            <person name="Cabau C."/>
            <person name="Gaspin C."/>
            <person name="Thorgaard G.H."/>
            <person name="Boussaha M."/>
            <person name="Quillet E."/>
            <person name="Guyomard R."/>
            <person name="Galiana D."/>
            <person name="Bobe J."/>
            <person name="Volff J.N."/>
            <person name="Genet C."/>
            <person name="Wincker P."/>
            <person name="Jaillon O."/>
            <person name="Roest Crollius H."/>
            <person name="Guiguen Y."/>
        </authorList>
    </citation>
    <scope>NUCLEOTIDE SEQUENCE [LARGE SCALE GENOMIC DNA]</scope>
</reference>
<gene>
    <name evidence="2" type="ORF">GSONMT00072236001</name>
</gene>
<feature type="chain" id="PRO_5001589073" description="SAM domain-containing protein" evidence="1">
    <location>
        <begin position="33"/>
        <end position="107"/>
    </location>
</feature>
<dbReference type="SUPFAM" id="SSF47769">
    <property type="entry name" value="SAM/Pointed domain"/>
    <property type="match status" value="1"/>
</dbReference>
<dbReference type="InterPro" id="IPR013761">
    <property type="entry name" value="SAM/pointed_sf"/>
</dbReference>
<evidence type="ECO:0000313" key="3">
    <source>
        <dbReference type="Proteomes" id="UP000193380"/>
    </source>
</evidence>
<dbReference type="PaxDb" id="8022-A0A060VRK9"/>
<accession>A0A060VRK9</accession>
<feature type="signal peptide" evidence="1">
    <location>
        <begin position="1"/>
        <end position="32"/>
    </location>
</feature>
<reference evidence="2" key="2">
    <citation type="submission" date="2014-03" db="EMBL/GenBank/DDBJ databases">
        <authorList>
            <person name="Genoscope - CEA"/>
        </authorList>
    </citation>
    <scope>NUCLEOTIDE SEQUENCE</scope>
</reference>
<dbReference type="EMBL" id="FR904287">
    <property type="protein sequence ID" value="CDQ57492.1"/>
    <property type="molecule type" value="Genomic_DNA"/>
</dbReference>
<dbReference type="AlphaFoldDB" id="A0A060VRK9"/>
<dbReference type="Proteomes" id="UP000193380">
    <property type="component" value="Unassembled WGS sequence"/>
</dbReference>
<keyword evidence="1" id="KW-0732">Signal</keyword>
<name>A0A060VRK9_ONCMY</name>
<sequence length="107" mass="12422">MMNRESHNCRWPLLIVGHVLLLLTDMPTLSVSQRSKSTMSHGDPKLIKWLKLQGADDDSMDRILTEDYTLEDLLHYVTRDDLKSLRLRGGILCKLWKAITDYREKPA</sequence>
<evidence type="ECO:0008006" key="4">
    <source>
        <dbReference type="Google" id="ProtNLM"/>
    </source>
</evidence>
<dbReference type="STRING" id="8022.A0A060VRK9"/>
<protein>
    <recommendedName>
        <fullName evidence="4">SAM domain-containing protein</fullName>
    </recommendedName>
</protein>
<evidence type="ECO:0000256" key="1">
    <source>
        <dbReference type="SAM" id="SignalP"/>
    </source>
</evidence>
<evidence type="ECO:0000313" key="2">
    <source>
        <dbReference type="EMBL" id="CDQ57492.1"/>
    </source>
</evidence>
<proteinExistence type="predicted"/>
<organism evidence="2 3">
    <name type="scientific">Oncorhynchus mykiss</name>
    <name type="common">Rainbow trout</name>
    <name type="synonym">Salmo gairdneri</name>
    <dbReference type="NCBI Taxonomy" id="8022"/>
    <lineage>
        <taxon>Eukaryota</taxon>
        <taxon>Metazoa</taxon>
        <taxon>Chordata</taxon>
        <taxon>Craniata</taxon>
        <taxon>Vertebrata</taxon>
        <taxon>Euteleostomi</taxon>
        <taxon>Actinopterygii</taxon>
        <taxon>Neopterygii</taxon>
        <taxon>Teleostei</taxon>
        <taxon>Protacanthopterygii</taxon>
        <taxon>Salmoniformes</taxon>
        <taxon>Salmonidae</taxon>
        <taxon>Salmoninae</taxon>
        <taxon>Oncorhynchus</taxon>
    </lineage>
</organism>